<gene>
    <name evidence="4" type="ORF">PXEA_LOCUS19554</name>
</gene>
<dbReference type="OrthoDB" id="21539at2759"/>
<name>A0A448X2D2_9PLAT</name>
<feature type="compositionally biased region" description="Polar residues" evidence="2">
    <location>
        <begin position="87"/>
        <end position="104"/>
    </location>
</feature>
<feature type="region of interest" description="Disordered" evidence="2">
    <location>
        <begin position="192"/>
        <end position="227"/>
    </location>
</feature>
<feature type="region of interest" description="Disordered" evidence="2">
    <location>
        <begin position="84"/>
        <end position="106"/>
    </location>
</feature>
<dbReference type="AlphaFoldDB" id="A0A448X2D2"/>
<dbReference type="InterPro" id="IPR025768">
    <property type="entry name" value="TFG_box"/>
</dbReference>
<sequence length="394" mass="42923">MYDKIDKSPTSSSLLPEKDNSGKHQGRQNHSSPDQWPSESSLGSNRADKQASSLVISEGGDANVSGGTSSSIFNIPGLGRPFIGGSHNEQIATSASSPKNLNQRESSRVELDVLQMLDKRDSNKRLPAANVNNQRPNYPILTPQSDGSSFHKHDQNQRGWDGTSLSYPNFTSNNRSGFGSHNSGFAVLSQESARGRRGLHNRGANTGGSYNRRAPRGVPEWGRHTGVPTAVGDKRSCFSDEYDIERANAELAAELEKMNLGVFDSNTADVGDNSINEELKNPFDQEESFYDLLSSDMLDRANGVLKRGNRRDERRLNSDTFGTTAANRGRDHLRLRNQRGRGAPAAYTGYNSPNPPRRGGRGFTSGGWRSSGAGDSDCVQKPKRAYPIPIARAS</sequence>
<dbReference type="SMART" id="SM01199">
    <property type="entry name" value="FDF"/>
    <property type="match status" value="1"/>
</dbReference>
<feature type="region of interest" description="Disordered" evidence="2">
    <location>
        <begin position="1"/>
        <end position="69"/>
    </location>
</feature>
<dbReference type="PANTHER" id="PTHR13586">
    <property type="entry name" value="SCD6 PROTEIN-RELATED"/>
    <property type="match status" value="1"/>
</dbReference>
<evidence type="ECO:0000256" key="2">
    <source>
        <dbReference type="SAM" id="MobiDB-lite"/>
    </source>
</evidence>
<keyword evidence="5" id="KW-1185">Reference proteome</keyword>
<evidence type="ECO:0000256" key="1">
    <source>
        <dbReference type="PROSITE-ProRule" id="PRU00869"/>
    </source>
</evidence>
<accession>A0A448X2D2</accession>
<dbReference type="EMBL" id="CAAALY010078192">
    <property type="protein sequence ID" value="VEL26114.1"/>
    <property type="molecule type" value="Genomic_DNA"/>
</dbReference>
<dbReference type="Proteomes" id="UP000784294">
    <property type="component" value="Unassembled WGS sequence"/>
</dbReference>
<evidence type="ECO:0000259" key="3">
    <source>
        <dbReference type="PROSITE" id="PS51536"/>
    </source>
</evidence>
<reference evidence="4" key="1">
    <citation type="submission" date="2018-11" db="EMBL/GenBank/DDBJ databases">
        <authorList>
            <consortium name="Pathogen Informatics"/>
        </authorList>
    </citation>
    <scope>NUCLEOTIDE SEQUENCE</scope>
</reference>
<feature type="domain" description="TFG box profile" evidence="3">
    <location>
        <begin position="305"/>
        <end position="325"/>
    </location>
</feature>
<comment type="caution">
    <text evidence="4">The sequence shown here is derived from an EMBL/GenBank/DDBJ whole genome shotgun (WGS) entry which is preliminary data.</text>
</comment>
<dbReference type="InterPro" id="IPR019050">
    <property type="entry name" value="FDF_dom"/>
</dbReference>
<protein>
    <recommendedName>
        <fullName evidence="3">TFG box profile domain-containing protein</fullName>
    </recommendedName>
</protein>
<organism evidence="4 5">
    <name type="scientific">Protopolystoma xenopodis</name>
    <dbReference type="NCBI Taxonomy" id="117903"/>
    <lineage>
        <taxon>Eukaryota</taxon>
        <taxon>Metazoa</taxon>
        <taxon>Spiralia</taxon>
        <taxon>Lophotrochozoa</taxon>
        <taxon>Platyhelminthes</taxon>
        <taxon>Monogenea</taxon>
        <taxon>Polyopisthocotylea</taxon>
        <taxon>Polystomatidea</taxon>
        <taxon>Polystomatidae</taxon>
        <taxon>Protopolystoma</taxon>
    </lineage>
</organism>
<proteinExistence type="predicted"/>
<feature type="compositionally biased region" description="Polar residues" evidence="2">
    <location>
        <begin position="28"/>
        <end position="55"/>
    </location>
</feature>
<evidence type="ECO:0000313" key="5">
    <source>
        <dbReference type="Proteomes" id="UP000784294"/>
    </source>
</evidence>
<feature type="region of interest" description="Disordered" evidence="2">
    <location>
        <begin position="321"/>
        <end position="394"/>
    </location>
</feature>
<feature type="short sequence motif" description="TFG box" evidence="1">
    <location>
        <begin position="305"/>
        <end position="325"/>
    </location>
</feature>
<evidence type="ECO:0000313" key="4">
    <source>
        <dbReference type="EMBL" id="VEL26114.1"/>
    </source>
</evidence>
<dbReference type="PROSITE" id="PS51536">
    <property type="entry name" value="TFG"/>
    <property type="match status" value="1"/>
</dbReference>